<dbReference type="InterPro" id="IPR024603">
    <property type="entry name" value="COG_complex_COG2_C"/>
</dbReference>
<keyword evidence="14" id="KW-1185">Reference proteome</keyword>
<evidence type="ECO:0000256" key="6">
    <source>
        <dbReference type="ARBA" id="ARBA00023034"/>
    </source>
</evidence>
<dbReference type="GO" id="GO:0006891">
    <property type="term" value="P:intra-Golgi vesicle-mediated transport"/>
    <property type="evidence" value="ECO:0007669"/>
    <property type="project" value="TreeGrafter"/>
</dbReference>
<sequence>MSATFADHETSLRDPYRLDHLAEELATRESAHHGTTHMPLTDPAVEGNGELPEHIPLSHNDKHLTAEIFNVEEFLLARSHTSLPDLRSELREYLANLKEELVQLINDDYEAFISLSTDLRNEGARLERLKYPLKGLKETVLESKQELQSIQNEIHDKLTKRGKLREEKALLHLLLKISESVTRLESMLLITSPDTGGKDSIETASNFLVYSSHSEEGNDEKFRANRAKHLSRVSAEYTQLLYHARKARNDKCSFVDEIQWRIDRIQSTLSSDLDQLFTQTLNMLIDSKGENRGTELERTKWIADLTECLRTYDILGLWRDAEDIIRREAVRGFVKKTIYPGAFAAPHSPLAPHTPFHFPDNQEPVTSALLEHQIPYTPFTAFIPKHTVRKMSGYPSDLPQAQLLDDTDDPLALLYNQLLRFVERDIGKIMDIAEKITVKTSERRGEELKALSLKSNSAAGESNKKFEIMANVVWDEFGNAILDEIGGIVFSVGRPNEFRKVCLIWVPSMDIDRSCRLKHYETTQSFLRSLELLAPNMQAVESMRRHPTYLAFERRWQLPVYFQLRWKEIVGTLEEMLTIIRLEPIIPKDGSFALPQSSAIWIAVSACWSSEIYIPELSHRFWRLTLQILSRYKGWLENTFANIEALSKGQHDKMVSSTNPPRASTPAGDTPSSSSEAAAADDTALRYASAAIVDIRLMDTNTMTLWRQIIVMMMPDDFDEDNSELQTEDALRESISALAAFIAPLSSSIIAILTRRCCDGLLPVRSIPSQFRAMSNKQTPVEPSYFVASILRPLKQFFAIGTAEGPGSLLKDAFLKEYATEVFTNVTQRYISYLTSMKKIEEPLKRLRKNKKSAFSLFGNVSTSNDEGKDEERIRSQMILDVNAFGKDAESLRVEVETNSCFMILKEMVYATDPE</sequence>
<dbReference type="EMBL" id="KN817572">
    <property type="protein sequence ID" value="KJA19881.1"/>
    <property type="molecule type" value="Genomic_DNA"/>
</dbReference>
<reference evidence="14" key="1">
    <citation type="submission" date="2014-04" db="EMBL/GenBank/DDBJ databases">
        <title>Evolutionary Origins and Diversification of the Mycorrhizal Mutualists.</title>
        <authorList>
            <consortium name="DOE Joint Genome Institute"/>
            <consortium name="Mycorrhizal Genomics Consortium"/>
            <person name="Kohler A."/>
            <person name="Kuo A."/>
            <person name="Nagy L.G."/>
            <person name="Floudas D."/>
            <person name="Copeland A."/>
            <person name="Barry K.W."/>
            <person name="Cichocki N."/>
            <person name="Veneault-Fourrey C."/>
            <person name="LaButti K."/>
            <person name="Lindquist E.A."/>
            <person name="Lipzen A."/>
            <person name="Lundell T."/>
            <person name="Morin E."/>
            <person name="Murat C."/>
            <person name="Riley R."/>
            <person name="Ohm R."/>
            <person name="Sun H."/>
            <person name="Tunlid A."/>
            <person name="Henrissat B."/>
            <person name="Grigoriev I.V."/>
            <person name="Hibbett D.S."/>
            <person name="Martin F."/>
        </authorList>
    </citation>
    <scope>NUCLEOTIDE SEQUENCE [LARGE SCALE GENOMIC DNA]</scope>
    <source>
        <strain evidence="14">FD-334 SS-4</strain>
    </source>
</reference>
<dbReference type="Proteomes" id="UP000054270">
    <property type="component" value="Unassembled WGS sequence"/>
</dbReference>
<dbReference type="GO" id="GO:0000139">
    <property type="term" value="C:Golgi membrane"/>
    <property type="evidence" value="ECO:0007669"/>
    <property type="project" value="UniProtKB-SubCell"/>
</dbReference>
<name>A0A0D2NTH9_HYPSF</name>
<evidence type="ECO:0000313" key="13">
    <source>
        <dbReference type="EMBL" id="KJA19881.1"/>
    </source>
</evidence>
<proteinExistence type="inferred from homology"/>
<dbReference type="GO" id="GO:0015031">
    <property type="term" value="P:protein transport"/>
    <property type="evidence" value="ECO:0007669"/>
    <property type="project" value="UniProtKB-KW"/>
</dbReference>
<dbReference type="OrthoDB" id="332281at2759"/>
<evidence type="ECO:0000256" key="7">
    <source>
        <dbReference type="ARBA" id="ARBA00023136"/>
    </source>
</evidence>
<dbReference type="AlphaFoldDB" id="A0A0D2NTH9"/>
<dbReference type="GO" id="GO:0017119">
    <property type="term" value="C:Golgi transport complex"/>
    <property type="evidence" value="ECO:0007669"/>
    <property type="project" value="TreeGrafter"/>
</dbReference>
<evidence type="ECO:0000256" key="10">
    <source>
        <dbReference type="SAM" id="MobiDB-lite"/>
    </source>
</evidence>
<keyword evidence="6" id="KW-0333">Golgi apparatus</keyword>
<keyword evidence="4" id="KW-0813">Transport</keyword>
<keyword evidence="7" id="KW-0472">Membrane</keyword>
<dbReference type="InterPro" id="IPR024602">
    <property type="entry name" value="COG_su2_N"/>
</dbReference>
<dbReference type="InterPro" id="IPR009316">
    <property type="entry name" value="COG2"/>
</dbReference>
<evidence type="ECO:0000256" key="1">
    <source>
        <dbReference type="ARBA" id="ARBA00004395"/>
    </source>
</evidence>
<feature type="domain" description="COG complex component COG2 C-terminal" evidence="12">
    <location>
        <begin position="554"/>
        <end position="882"/>
    </location>
</feature>
<evidence type="ECO:0000256" key="8">
    <source>
        <dbReference type="ARBA" id="ARBA00031344"/>
    </source>
</evidence>
<gene>
    <name evidence="13" type="ORF">HYPSUDRAFT_56318</name>
</gene>
<dbReference type="OMA" id="CWAEGVY"/>
<evidence type="ECO:0000256" key="5">
    <source>
        <dbReference type="ARBA" id="ARBA00022927"/>
    </source>
</evidence>
<dbReference type="PANTHER" id="PTHR12961:SF0">
    <property type="entry name" value="CONSERVED OLIGOMERIC GOLGI COMPLEX SUBUNIT 2"/>
    <property type="match status" value="1"/>
</dbReference>
<evidence type="ECO:0000256" key="2">
    <source>
        <dbReference type="ARBA" id="ARBA00007603"/>
    </source>
</evidence>
<evidence type="ECO:0000259" key="11">
    <source>
        <dbReference type="Pfam" id="PF06148"/>
    </source>
</evidence>
<feature type="domain" description="Conserved oligomeric Golgi complex subunit 2 N-terminal" evidence="11">
    <location>
        <begin position="58"/>
        <end position="129"/>
    </location>
</feature>
<evidence type="ECO:0000256" key="3">
    <source>
        <dbReference type="ARBA" id="ARBA00020977"/>
    </source>
</evidence>
<dbReference type="PANTHER" id="PTHR12961">
    <property type="entry name" value="CONSERVED OLIGOMERIC GOLGI COMPLEX COMPONENT 2"/>
    <property type="match status" value="1"/>
</dbReference>
<comment type="similarity">
    <text evidence="2">Belongs to the COG2 family.</text>
</comment>
<protein>
    <recommendedName>
        <fullName evidence="3">Conserved oligomeric Golgi complex subunit 2</fullName>
    </recommendedName>
    <alternativeName>
        <fullName evidence="8">Component of oligomeric Golgi complex 2</fullName>
    </alternativeName>
</protein>
<evidence type="ECO:0000313" key="14">
    <source>
        <dbReference type="Proteomes" id="UP000054270"/>
    </source>
</evidence>
<dbReference type="Pfam" id="PF12022">
    <property type="entry name" value="COG2_C"/>
    <property type="match status" value="1"/>
</dbReference>
<evidence type="ECO:0000256" key="4">
    <source>
        <dbReference type="ARBA" id="ARBA00022448"/>
    </source>
</evidence>
<evidence type="ECO:0000256" key="9">
    <source>
        <dbReference type="SAM" id="Coils"/>
    </source>
</evidence>
<feature type="region of interest" description="Disordered" evidence="10">
    <location>
        <begin position="28"/>
        <end position="49"/>
    </location>
</feature>
<feature type="coiled-coil region" evidence="9">
    <location>
        <begin position="133"/>
        <end position="167"/>
    </location>
</feature>
<dbReference type="GO" id="GO:0007030">
    <property type="term" value="P:Golgi organization"/>
    <property type="evidence" value="ECO:0007669"/>
    <property type="project" value="InterPro"/>
</dbReference>
<keyword evidence="5" id="KW-0653">Protein transport</keyword>
<comment type="subcellular location">
    <subcellularLocation>
        <location evidence="1">Golgi apparatus membrane</location>
        <topology evidence="1">Peripheral membrane protein</topology>
    </subcellularLocation>
</comment>
<dbReference type="Pfam" id="PF06148">
    <property type="entry name" value="COG2_N"/>
    <property type="match status" value="1"/>
</dbReference>
<evidence type="ECO:0000259" key="12">
    <source>
        <dbReference type="Pfam" id="PF12022"/>
    </source>
</evidence>
<feature type="region of interest" description="Disordered" evidence="10">
    <location>
        <begin position="651"/>
        <end position="676"/>
    </location>
</feature>
<accession>A0A0D2NTH9</accession>
<dbReference type="STRING" id="945553.A0A0D2NTH9"/>
<organism evidence="13 14">
    <name type="scientific">Hypholoma sublateritium (strain FD-334 SS-4)</name>
    <dbReference type="NCBI Taxonomy" id="945553"/>
    <lineage>
        <taxon>Eukaryota</taxon>
        <taxon>Fungi</taxon>
        <taxon>Dikarya</taxon>
        <taxon>Basidiomycota</taxon>
        <taxon>Agaricomycotina</taxon>
        <taxon>Agaricomycetes</taxon>
        <taxon>Agaricomycetidae</taxon>
        <taxon>Agaricales</taxon>
        <taxon>Agaricineae</taxon>
        <taxon>Strophariaceae</taxon>
        <taxon>Hypholoma</taxon>
    </lineage>
</organism>
<keyword evidence="9" id="KW-0175">Coiled coil</keyword>